<dbReference type="PANTHER" id="PTHR34271">
    <property type="entry name" value="NUCLEOLAR HISTONE METHYLTRANSFERASE-RELATED PROTEIN"/>
    <property type="match status" value="1"/>
</dbReference>
<dbReference type="Gramene" id="evm.model.02.517">
    <property type="protein sequence ID" value="cds.evm.model.02.517"/>
    <property type="gene ID" value="evm.TU.02.517"/>
</dbReference>
<accession>A0A803P1E7</accession>
<feature type="region of interest" description="Disordered" evidence="1">
    <location>
        <begin position="127"/>
        <end position="170"/>
    </location>
</feature>
<keyword evidence="4" id="KW-1185">Reference proteome</keyword>
<protein>
    <recommendedName>
        <fullName evidence="2">WIYLD domain-containing protein</fullName>
    </recommendedName>
</protein>
<dbReference type="EMBL" id="UZAU01000115">
    <property type="status" value="NOT_ANNOTATED_CDS"/>
    <property type="molecule type" value="Genomic_DNA"/>
</dbReference>
<feature type="compositionally biased region" description="Polar residues" evidence="1">
    <location>
        <begin position="127"/>
        <end position="142"/>
    </location>
</feature>
<evidence type="ECO:0000256" key="1">
    <source>
        <dbReference type="SAM" id="MobiDB-lite"/>
    </source>
</evidence>
<organism evidence="3 4">
    <name type="scientific">Cannabis sativa</name>
    <name type="common">Hemp</name>
    <name type="synonym">Marijuana</name>
    <dbReference type="NCBI Taxonomy" id="3483"/>
    <lineage>
        <taxon>Eukaryota</taxon>
        <taxon>Viridiplantae</taxon>
        <taxon>Streptophyta</taxon>
        <taxon>Embryophyta</taxon>
        <taxon>Tracheophyta</taxon>
        <taxon>Spermatophyta</taxon>
        <taxon>Magnoliopsida</taxon>
        <taxon>eudicotyledons</taxon>
        <taxon>Gunneridae</taxon>
        <taxon>Pentapetalae</taxon>
        <taxon>rosids</taxon>
        <taxon>fabids</taxon>
        <taxon>Rosales</taxon>
        <taxon>Cannabaceae</taxon>
        <taxon>Cannabis</taxon>
    </lineage>
</organism>
<evidence type="ECO:0000313" key="3">
    <source>
        <dbReference type="EnsemblPlants" id="cds.evm.model.02.517"/>
    </source>
</evidence>
<reference evidence="3" key="2">
    <citation type="submission" date="2021-03" db="UniProtKB">
        <authorList>
            <consortium name="EnsemblPlants"/>
        </authorList>
    </citation>
    <scope>IDENTIFICATION</scope>
</reference>
<evidence type="ECO:0000313" key="4">
    <source>
        <dbReference type="Proteomes" id="UP000596661"/>
    </source>
</evidence>
<feature type="compositionally biased region" description="Polar residues" evidence="1">
    <location>
        <begin position="68"/>
        <end position="78"/>
    </location>
</feature>
<sequence>MDAALDAMGQFGFQKQRVREAVRKLLRVYGGDDGWPFIEEDYYRVLLEALLEKDGSQDDARSLKDTETSTAGPSSGVTTRSYAKFQTLKTNLQIEAALNSIKDTEPSNAGSSSRVSAPDCSELETANTNLLTDTTVNSQSTKAMDFDPETNKEGAKDSNPPTKQGGEGNLADENLKLNFTKNDVDSFLDSEIQTDKPQIVFAKDSGYDKNTSNYPIHSPNQECSLSLRKRRHYHGWVSASS</sequence>
<feature type="region of interest" description="Disordered" evidence="1">
    <location>
        <begin position="56"/>
        <end position="78"/>
    </location>
</feature>
<dbReference type="Gene3D" id="1.10.8.850">
    <property type="entry name" value="Histone-lysine N methyltransferase , C-terminal domain-like"/>
    <property type="match status" value="1"/>
</dbReference>
<proteinExistence type="predicted"/>
<dbReference type="Proteomes" id="UP000596661">
    <property type="component" value="Chromosome 2"/>
</dbReference>
<dbReference type="Pfam" id="PF10440">
    <property type="entry name" value="WIYLD"/>
    <property type="match status" value="1"/>
</dbReference>
<dbReference type="InterPro" id="IPR018848">
    <property type="entry name" value="WIYLD_domain"/>
</dbReference>
<dbReference type="AlphaFoldDB" id="A0A803P1E7"/>
<feature type="compositionally biased region" description="Basic and acidic residues" evidence="1">
    <location>
        <begin position="56"/>
        <end position="67"/>
    </location>
</feature>
<name>A0A803P1E7_CANSA</name>
<dbReference type="PANTHER" id="PTHR34271:SF1">
    <property type="entry name" value="NUCLEOLAR HISTONE METHYLTRANSFERASE-RELATED PROTEIN"/>
    <property type="match status" value="1"/>
</dbReference>
<dbReference type="EnsemblPlants" id="evm.model.02.517">
    <property type="protein sequence ID" value="cds.evm.model.02.517"/>
    <property type="gene ID" value="evm.TU.02.517"/>
</dbReference>
<reference evidence="3" key="1">
    <citation type="submission" date="2018-11" db="EMBL/GenBank/DDBJ databases">
        <authorList>
            <person name="Grassa J C."/>
        </authorList>
    </citation>
    <scope>NUCLEOTIDE SEQUENCE [LARGE SCALE GENOMIC DNA]</scope>
</reference>
<feature type="domain" description="WIYLD" evidence="2">
    <location>
        <begin position="1"/>
        <end position="54"/>
    </location>
</feature>
<dbReference type="InterPro" id="IPR043017">
    <property type="entry name" value="WIYLD_dom_sf"/>
</dbReference>
<evidence type="ECO:0000259" key="2">
    <source>
        <dbReference type="Pfam" id="PF10440"/>
    </source>
</evidence>